<name>A0A6V4GB07_9EUKA</name>
<accession>A0A6V4GB07</accession>
<protein>
    <submittedName>
        <fullName evidence="2">Uncharacterized protein</fullName>
    </submittedName>
</protein>
<dbReference type="EMBL" id="HBKO01020407">
    <property type="protein sequence ID" value="CAE2222401.1"/>
    <property type="molecule type" value="Transcribed_RNA"/>
</dbReference>
<evidence type="ECO:0000256" key="1">
    <source>
        <dbReference type="SAM" id="Phobius"/>
    </source>
</evidence>
<keyword evidence="1" id="KW-0472">Membrane</keyword>
<proteinExistence type="predicted"/>
<dbReference type="AlphaFoldDB" id="A0A6V4GB07"/>
<feature type="transmembrane region" description="Helical" evidence="1">
    <location>
        <begin position="110"/>
        <end position="132"/>
    </location>
</feature>
<feature type="transmembrane region" description="Helical" evidence="1">
    <location>
        <begin position="81"/>
        <end position="98"/>
    </location>
</feature>
<keyword evidence="1" id="KW-1133">Transmembrane helix</keyword>
<feature type="transmembrane region" description="Helical" evidence="1">
    <location>
        <begin position="12"/>
        <end position="31"/>
    </location>
</feature>
<reference evidence="2" key="1">
    <citation type="submission" date="2021-01" db="EMBL/GenBank/DDBJ databases">
        <authorList>
            <person name="Corre E."/>
            <person name="Pelletier E."/>
            <person name="Niang G."/>
            <person name="Scheremetjew M."/>
            <person name="Finn R."/>
            <person name="Kale V."/>
            <person name="Holt S."/>
            <person name="Cochrane G."/>
            <person name="Meng A."/>
            <person name="Brown T."/>
            <person name="Cohen L."/>
        </authorList>
    </citation>
    <scope>NUCLEOTIDE SEQUENCE</scope>
    <source>
        <strain evidence="2">UIO037</strain>
    </source>
</reference>
<gene>
    <name evidence="2" type="ORF">CPOL0286_LOCUS9256</name>
</gene>
<organism evidence="2">
    <name type="scientific">Prymnesium polylepis</name>
    <dbReference type="NCBI Taxonomy" id="72548"/>
    <lineage>
        <taxon>Eukaryota</taxon>
        <taxon>Haptista</taxon>
        <taxon>Haptophyta</taxon>
        <taxon>Prymnesiophyceae</taxon>
        <taxon>Prymnesiales</taxon>
        <taxon>Prymnesiaceae</taxon>
        <taxon>Prymnesium</taxon>
    </lineage>
</organism>
<evidence type="ECO:0000313" key="2">
    <source>
        <dbReference type="EMBL" id="CAE2222401.1"/>
    </source>
</evidence>
<feature type="transmembrane region" description="Helical" evidence="1">
    <location>
        <begin position="51"/>
        <end position="72"/>
    </location>
</feature>
<sequence>MPHGDFSDMAALGSFVVGTTSIVAPSLYFSSVGPLKPMFDLPAEGAPDAQMLALIRFLGGMFLCLAPIFFVVRWNVLNGKAAALGCIFVAASAVGLALSLDSFAFVLRGWYFLAAFYSFSGLHFAMFANPMLTSAMLAEKEKKKVEKAAAKAQ</sequence>
<keyword evidence="1" id="KW-0812">Transmembrane</keyword>